<evidence type="ECO:0000259" key="6">
    <source>
        <dbReference type="PROSITE" id="PS50102"/>
    </source>
</evidence>
<evidence type="ECO:0008006" key="11">
    <source>
        <dbReference type="Google" id="ProtNLM"/>
    </source>
</evidence>
<feature type="compositionally biased region" description="Polar residues" evidence="5">
    <location>
        <begin position="181"/>
        <end position="191"/>
    </location>
</feature>
<dbReference type="Gene3D" id="3.30.70.330">
    <property type="match status" value="1"/>
</dbReference>
<feature type="region of interest" description="Disordered" evidence="5">
    <location>
        <begin position="427"/>
        <end position="458"/>
    </location>
</feature>
<dbReference type="InterPro" id="IPR000504">
    <property type="entry name" value="RRM_dom"/>
</dbReference>
<dbReference type="FunFam" id="1.10.10.10:FF:000158">
    <property type="entry name" value="La ribonucleoprotein domain family member 7"/>
    <property type="match status" value="1"/>
</dbReference>
<sequence>MYVHTTGDTQEKIHTKIGRKYIGIRPMRHKSTISNMATMRNFEIMIYINYEYGNRTSAASSYPVTGRCVGNRLLSFVSVVAAGCYCADEVAFAVLQSGLFPSAVTMSPPKEEGYNEFADVETDNVGDLTFSPPPMKHSDTRDSISSIDSDISLTYDGNGEPTAIASASGDDEGAHLADQSDCGSDTGSMTGKDSGCEITDKPQEPPFVEPVDELANRIVKQVEFYFSDVNITKDAFLLKHVKRNKEGFVSLKLISSFKRVKHLAKDWRVVASALARSTKLEINEAGTKLRRLAPLPQYDETTPSRTVVAMHLPHDKPTIESVAELFSCYGEIALVRILRPGNPVPADVRSFVAKRPELDGIVCALVEFVNTESAERAVQSPGRDWKGHSLGIKVVELNPPERIKKRSLPSKKAGLTRFFEAECSSSCASGSEAEPENRQRHRLRRGSSSSSGRSSTCIQPSNWMQRRLAYNRDSGSESSCSSLYGRSRCNSVVSDTGSCSSYNRSRCNSGVSDSQRSRCSSGVSDSQRSRCNSGASDNRPRSNSGASHLPDNVIRLPRGPDGTRGFHCGYREQIAATLAVG</sequence>
<feature type="compositionally biased region" description="Low complexity" evidence="5">
    <location>
        <begin position="446"/>
        <end position="455"/>
    </location>
</feature>
<dbReference type="GO" id="GO:1990904">
    <property type="term" value="C:ribonucleoprotein complex"/>
    <property type="evidence" value="ECO:0007669"/>
    <property type="project" value="InterPro"/>
</dbReference>
<dbReference type="InterPro" id="IPR024642">
    <property type="entry name" value="SUZ-C"/>
</dbReference>
<dbReference type="InterPro" id="IPR002344">
    <property type="entry name" value="Lupus_La"/>
</dbReference>
<comment type="subcellular location">
    <subcellularLocation>
        <location evidence="1">Nucleus</location>
    </subcellularLocation>
</comment>
<dbReference type="PRINTS" id="PR00302">
    <property type="entry name" value="LUPUSLA"/>
</dbReference>
<evidence type="ECO:0000256" key="3">
    <source>
        <dbReference type="ARBA" id="ARBA00023242"/>
    </source>
</evidence>
<dbReference type="PANTHER" id="PTHR22792:SF140">
    <property type="entry name" value="ACHILLES, ISOFORM A"/>
    <property type="match status" value="1"/>
</dbReference>
<dbReference type="Pfam" id="PF05383">
    <property type="entry name" value="La"/>
    <property type="match status" value="1"/>
</dbReference>
<dbReference type="PROSITE" id="PS50102">
    <property type="entry name" value="RRM"/>
    <property type="match status" value="1"/>
</dbReference>
<dbReference type="SMART" id="SM00715">
    <property type="entry name" value="LA"/>
    <property type="match status" value="1"/>
</dbReference>
<dbReference type="PANTHER" id="PTHR22792">
    <property type="entry name" value="LUPUS LA PROTEIN-RELATED"/>
    <property type="match status" value="1"/>
</dbReference>
<organism evidence="9 10">
    <name type="scientific">Coptotermes formosanus</name>
    <name type="common">Formosan subterranean termite</name>
    <dbReference type="NCBI Taxonomy" id="36987"/>
    <lineage>
        <taxon>Eukaryota</taxon>
        <taxon>Metazoa</taxon>
        <taxon>Ecdysozoa</taxon>
        <taxon>Arthropoda</taxon>
        <taxon>Hexapoda</taxon>
        <taxon>Insecta</taxon>
        <taxon>Pterygota</taxon>
        <taxon>Neoptera</taxon>
        <taxon>Polyneoptera</taxon>
        <taxon>Dictyoptera</taxon>
        <taxon>Blattodea</taxon>
        <taxon>Blattoidea</taxon>
        <taxon>Termitoidae</taxon>
        <taxon>Rhinotermitidae</taxon>
        <taxon>Coptotermes</taxon>
    </lineage>
</organism>
<name>A0A6L2Q8Y5_COPFO</name>
<feature type="domain" description="HTH La-type RNA-binding" evidence="7">
    <location>
        <begin position="208"/>
        <end position="299"/>
    </location>
</feature>
<dbReference type="PROSITE" id="PS51938">
    <property type="entry name" value="SUZ_C"/>
    <property type="match status" value="1"/>
</dbReference>
<dbReference type="Gene3D" id="1.10.10.10">
    <property type="entry name" value="Winged helix-like DNA-binding domain superfamily/Winged helix DNA-binding domain"/>
    <property type="match status" value="1"/>
</dbReference>
<dbReference type="Pfam" id="PF12901">
    <property type="entry name" value="SUZ-C"/>
    <property type="match status" value="1"/>
</dbReference>
<dbReference type="AlphaFoldDB" id="A0A6L2Q8Y5"/>
<gene>
    <name evidence="9" type="ORF">Cfor_08298</name>
</gene>
<evidence type="ECO:0000259" key="7">
    <source>
        <dbReference type="PROSITE" id="PS50961"/>
    </source>
</evidence>
<dbReference type="OrthoDB" id="435402at2759"/>
<dbReference type="CDD" id="cd08033">
    <property type="entry name" value="LARP_6"/>
    <property type="match status" value="1"/>
</dbReference>
<dbReference type="SUPFAM" id="SSF54928">
    <property type="entry name" value="RNA-binding domain, RBD"/>
    <property type="match status" value="1"/>
</dbReference>
<dbReference type="EMBL" id="BLKM01000898">
    <property type="protein sequence ID" value="GFG39345.1"/>
    <property type="molecule type" value="Genomic_DNA"/>
</dbReference>
<feature type="domain" description="RRM" evidence="6">
    <location>
        <begin position="305"/>
        <end position="402"/>
    </location>
</feature>
<comment type="caution">
    <text evidence="9">The sequence shown here is derived from an EMBL/GenBank/DDBJ whole genome shotgun (WGS) entry which is preliminary data.</text>
</comment>
<dbReference type="PROSITE" id="PS50961">
    <property type="entry name" value="HTH_LA"/>
    <property type="match status" value="1"/>
</dbReference>
<feature type="compositionally biased region" description="Polar residues" evidence="5">
    <location>
        <begin position="511"/>
        <end position="546"/>
    </location>
</feature>
<dbReference type="InParanoid" id="A0A6L2Q8Y5"/>
<dbReference type="InterPro" id="IPR036390">
    <property type="entry name" value="WH_DNA-bd_sf"/>
</dbReference>
<feature type="domain" description="SUZ-C" evidence="8">
    <location>
        <begin position="522"/>
        <end position="570"/>
    </location>
</feature>
<dbReference type="InterPro" id="IPR035979">
    <property type="entry name" value="RBD_domain_sf"/>
</dbReference>
<feature type="region of interest" description="Disordered" evidence="5">
    <location>
        <begin position="508"/>
        <end position="560"/>
    </location>
</feature>
<evidence type="ECO:0000256" key="4">
    <source>
        <dbReference type="PROSITE-ProRule" id="PRU00332"/>
    </source>
</evidence>
<evidence type="ECO:0000259" key="8">
    <source>
        <dbReference type="PROSITE" id="PS51938"/>
    </source>
</evidence>
<keyword evidence="2 4" id="KW-0694">RNA-binding</keyword>
<accession>A0A6L2Q8Y5</accession>
<dbReference type="InterPro" id="IPR036388">
    <property type="entry name" value="WH-like_DNA-bd_sf"/>
</dbReference>
<dbReference type="InterPro" id="IPR045180">
    <property type="entry name" value="La_dom_prot"/>
</dbReference>
<dbReference type="SUPFAM" id="SSF46785">
    <property type="entry name" value="Winged helix' DNA-binding domain"/>
    <property type="match status" value="1"/>
</dbReference>
<reference evidence="10" key="1">
    <citation type="submission" date="2020-01" db="EMBL/GenBank/DDBJ databases">
        <title>Draft genome sequence of the Termite Coptotermes fromosanus.</title>
        <authorList>
            <person name="Itakura S."/>
            <person name="Yosikawa Y."/>
            <person name="Umezawa K."/>
        </authorList>
    </citation>
    <scope>NUCLEOTIDE SEQUENCE [LARGE SCALE GENOMIC DNA]</scope>
</reference>
<evidence type="ECO:0000313" key="9">
    <source>
        <dbReference type="EMBL" id="GFG39345.1"/>
    </source>
</evidence>
<dbReference type="GO" id="GO:0005634">
    <property type="term" value="C:nucleus"/>
    <property type="evidence" value="ECO:0007669"/>
    <property type="project" value="UniProtKB-SubCell"/>
</dbReference>
<dbReference type="Proteomes" id="UP000502823">
    <property type="component" value="Unassembled WGS sequence"/>
</dbReference>
<evidence type="ECO:0000256" key="2">
    <source>
        <dbReference type="ARBA" id="ARBA00022884"/>
    </source>
</evidence>
<dbReference type="GO" id="GO:0003729">
    <property type="term" value="F:mRNA binding"/>
    <property type="evidence" value="ECO:0007669"/>
    <property type="project" value="TreeGrafter"/>
</dbReference>
<dbReference type="InterPro" id="IPR012677">
    <property type="entry name" value="Nucleotide-bd_a/b_plait_sf"/>
</dbReference>
<protein>
    <recommendedName>
        <fullName evidence="11">HTH La-type RNA-binding domain-containing protein</fullName>
    </recommendedName>
</protein>
<proteinExistence type="predicted"/>
<evidence type="ECO:0000256" key="1">
    <source>
        <dbReference type="ARBA" id="ARBA00004123"/>
    </source>
</evidence>
<evidence type="ECO:0000313" key="10">
    <source>
        <dbReference type="Proteomes" id="UP000502823"/>
    </source>
</evidence>
<keyword evidence="10" id="KW-1185">Reference proteome</keyword>
<keyword evidence="3" id="KW-0539">Nucleus</keyword>
<dbReference type="InterPro" id="IPR006630">
    <property type="entry name" value="La_HTH"/>
</dbReference>
<feature type="region of interest" description="Disordered" evidence="5">
    <location>
        <begin position="158"/>
        <end position="194"/>
    </location>
</feature>
<dbReference type="GO" id="GO:0006396">
    <property type="term" value="P:RNA processing"/>
    <property type="evidence" value="ECO:0007669"/>
    <property type="project" value="InterPro"/>
</dbReference>
<evidence type="ECO:0000256" key="5">
    <source>
        <dbReference type="SAM" id="MobiDB-lite"/>
    </source>
</evidence>